<evidence type="ECO:0000313" key="2">
    <source>
        <dbReference type="EMBL" id="KAK7373232.1"/>
    </source>
</evidence>
<feature type="transmembrane region" description="Helical" evidence="1">
    <location>
        <begin position="404"/>
        <end position="424"/>
    </location>
</feature>
<keyword evidence="1" id="KW-0812">Transmembrane</keyword>
<feature type="transmembrane region" description="Helical" evidence="1">
    <location>
        <begin position="334"/>
        <end position="355"/>
    </location>
</feature>
<dbReference type="GO" id="GO:0016020">
    <property type="term" value="C:membrane"/>
    <property type="evidence" value="ECO:0007669"/>
    <property type="project" value="TreeGrafter"/>
</dbReference>
<evidence type="ECO:0000313" key="3">
    <source>
        <dbReference type="Proteomes" id="UP001374584"/>
    </source>
</evidence>
<dbReference type="PANTHER" id="PTHR12242:SF29">
    <property type="entry name" value="TRANSMEMBRANE PROTEIN"/>
    <property type="match status" value="1"/>
</dbReference>
<evidence type="ECO:0000256" key="1">
    <source>
        <dbReference type="SAM" id="Phobius"/>
    </source>
</evidence>
<feature type="transmembrane region" description="Helical" evidence="1">
    <location>
        <begin position="220"/>
        <end position="241"/>
    </location>
</feature>
<gene>
    <name evidence="2" type="ORF">VNO80_06631</name>
</gene>
<dbReference type="EMBL" id="JAYMYR010000003">
    <property type="protein sequence ID" value="KAK7373232.1"/>
    <property type="molecule type" value="Genomic_DNA"/>
</dbReference>
<reference evidence="2 3" key="1">
    <citation type="submission" date="2024-01" db="EMBL/GenBank/DDBJ databases">
        <title>The genomes of 5 underutilized Papilionoideae crops provide insights into root nodulation and disease resistanc.</title>
        <authorList>
            <person name="Jiang F."/>
        </authorList>
    </citation>
    <scope>NUCLEOTIDE SEQUENCE [LARGE SCALE GENOMIC DNA]</scope>
    <source>
        <strain evidence="2">JINMINGXINNONG_FW02</strain>
        <tissue evidence="2">Leaves</tissue>
    </source>
</reference>
<comment type="caution">
    <text evidence="2">The sequence shown here is derived from an EMBL/GenBank/DDBJ whole genome shotgun (WGS) entry which is preliminary data.</text>
</comment>
<keyword evidence="3" id="KW-1185">Reference proteome</keyword>
<feature type="transmembrane region" description="Helical" evidence="1">
    <location>
        <begin position="185"/>
        <end position="208"/>
    </location>
</feature>
<organism evidence="2 3">
    <name type="scientific">Phaseolus coccineus</name>
    <name type="common">Scarlet runner bean</name>
    <name type="synonym">Phaseolus multiflorus</name>
    <dbReference type="NCBI Taxonomy" id="3886"/>
    <lineage>
        <taxon>Eukaryota</taxon>
        <taxon>Viridiplantae</taxon>
        <taxon>Streptophyta</taxon>
        <taxon>Embryophyta</taxon>
        <taxon>Tracheophyta</taxon>
        <taxon>Spermatophyta</taxon>
        <taxon>Magnoliopsida</taxon>
        <taxon>eudicotyledons</taxon>
        <taxon>Gunneridae</taxon>
        <taxon>Pentapetalae</taxon>
        <taxon>rosids</taxon>
        <taxon>fabids</taxon>
        <taxon>Fabales</taxon>
        <taxon>Fabaceae</taxon>
        <taxon>Papilionoideae</taxon>
        <taxon>50 kb inversion clade</taxon>
        <taxon>NPAAA clade</taxon>
        <taxon>indigoferoid/millettioid clade</taxon>
        <taxon>Phaseoleae</taxon>
        <taxon>Phaseolus</taxon>
    </lineage>
</organism>
<proteinExistence type="predicted"/>
<evidence type="ECO:0008006" key="4">
    <source>
        <dbReference type="Google" id="ProtNLM"/>
    </source>
</evidence>
<keyword evidence="1" id="KW-1133">Transmembrane helix</keyword>
<feature type="transmembrane region" description="Helical" evidence="1">
    <location>
        <begin position="362"/>
        <end position="389"/>
    </location>
</feature>
<keyword evidence="1" id="KW-0472">Membrane</keyword>
<sequence length="441" mass="51041">MMKVRISAALNAAKWTSSYAVFLENTMSVTTSSAFQGYFELGKNEPFSALLMEISVIAVLREISLTLGEIVALFAQRYCSIVVFTLTSRQKILKDTDGFKFNWLYDVLLMPQQDGPDTTTLSYWLNWRFFLSAVCVLLSTVLAFVVIWKDIHSRKFTSGKGEHQREGTLPGDEAWKPCLEEIHPVCLMAFRIIAFFSLLTSLVAKFRINGGSIFYYYTQWTYSLVTIYFGYASVLSVYGCYQRNRSSATPNAGIVRLDAEQGPYMPLLHQDTTNPSRIDHLADPHAEIHKNRITPIWSYIFQILFQMNAGAVMLTDCVYWIIIFPFLTLKDYDFTFMTVNMHTLNVVFLLGDAALNCLPVHWFGMAFFVLWTSLYVIFQWTIHAIYWIWWPYPFLNLSSPYSPMWYLLIAVLHIPCYGMFKLIVRIKQHFLSKWFPSSTQF</sequence>
<feature type="transmembrane region" description="Helical" evidence="1">
    <location>
        <begin position="129"/>
        <end position="148"/>
    </location>
</feature>
<name>A0AAN9RJ47_PHACN</name>
<dbReference type="Proteomes" id="UP001374584">
    <property type="component" value="Unassembled WGS sequence"/>
</dbReference>
<dbReference type="PANTHER" id="PTHR12242">
    <property type="entry name" value="OS02G0130600 PROTEIN-RELATED"/>
    <property type="match status" value="1"/>
</dbReference>
<protein>
    <recommendedName>
        <fullName evidence="4">Transmembrane protein</fullName>
    </recommendedName>
</protein>
<dbReference type="AlphaFoldDB" id="A0AAN9RJ47"/>
<feature type="transmembrane region" description="Helical" evidence="1">
    <location>
        <begin position="299"/>
        <end position="322"/>
    </location>
</feature>
<accession>A0AAN9RJ47</accession>